<accession>A0AAD3RHP0</accession>
<proteinExistence type="predicted"/>
<comment type="caution">
    <text evidence="1">The sequence shown here is derived from an EMBL/GenBank/DDBJ whole genome shotgun (WGS) entry which is preliminary data.</text>
</comment>
<evidence type="ECO:0000313" key="1">
    <source>
        <dbReference type="EMBL" id="GLD68641.1"/>
    </source>
</evidence>
<keyword evidence="2" id="KW-1185">Reference proteome</keyword>
<dbReference type="Proteomes" id="UP001279410">
    <property type="component" value="Unassembled WGS sequence"/>
</dbReference>
<dbReference type="AlphaFoldDB" id="A0AAD3RHP0"/>
<name>A0AAD3RHP0_LATJO</name>
<sequence>MQVRLLVDGGVSLPSRHCFALPTSPFAILHGYSTVPTRALIPVVTPDVVERLHCPAPVWSYSPSSPTSPARHRRLAGLMSQEDMATFFPQRCRLLATILSTADITAAGAATATTTVAMETKHEPLPQPVRPQSDCFMAFNKEAAGQAVALVVSGNTNQIHRHRHRRQQRCDWTQSQVSIK</sequence>
<organism evidence="1 2">
    <name type="scientific">Lates japonicus</name>
    <name type="common">Japanese lates</name>
    <dbReference type="NCBI Taxonomy" id="270547"/>
    <lineage>
        <taxon>Eukaryota</taxon>
        <taxon>Metazoa</taxon>
        <taxon>Chordata</taxon>
        <taxon>Craniata</taxon>
        <taxon>Vertebrata</taxon>
        <taxon>Euteleostomi</taxon>
        <taxon>Actinopterygii</taxon>
        <taxon>Neopterygii</taxon>
        <taxon>Teleostei</taxon>
        <taxon>Neoteleostei</taxon>
        <taxon>Acanthomorphata</taxon>
        <taxon>Carangaria</taxon>
        <taxon>Carangaria incertae sedis</taxon>
        <taxon>Centropomidae</taxon>
        <taxon>Lates</taxon>
    </lineage>
</organism>
<evidence type="ECO:0000313" key="2">
    <source>
        <dbReference type="Proteomes" id="UP001279410"/>
    </source>
</evidence>
<protein>
    <submittedName>
        <fullName evidence="1">Monocarboxylate transporter 12-B-like protein</fullName>
    </submittedName>
</protein>
<gene>
    <name evidence="1" type="ORF">AKAME5_001995400</name>
</gene>
<reference evidence="1" key="1">
    <citation type="submission" date="2022-08" db="EMBL/GenBank/DDBJ databases">
        <title>Genome sequencing of akame (Lates japonicus).</title>
        <authorList>
            <person name="Hashiguchi Y."/>
            <person name="Takahashi H."/>
        </authorList>
    </citation>
    <scope>NUCLEOTIDE SEQUENCE</scope>
    <source>
        <strain evidence="1">Kochi</strain>
    </source>
</reference>
<dbReference type="EMBL" id="BRZM01000144">
    <property type="protein sequence ID" value="GLD68641.1"/>
    <property type="molecule type" value="Genomic_DNA"/>
</dbReference>